<reference evidence="12" key="1">
    <citation type="journal article" date="2015" name="Gene">
        <title>The sweet potato RbcS gene (IbRbcS1) promoter confers high-level and green tissue-specific expression of the GUS reporter gene in transgenic Arabidopsis.</title>
        <authorList>
            <person name="Tanabe N."/>
            <person name="Tamoi M."/>
            <person name="Shigeoka S."/>
        </authorList>
    </citation>
    <scope>NUCLEOTIDE SEQUENCE</scope>
</reference>
<keyword evidence="2 9" id="KW-0602">Photosynthesis</keyword>
<evidence type="ECO:0000256" key="1">
    <source>
        <dbReference type="ARBA" id="ARBA00022528"/>
    </source>
</evidence>
<comment type="miscellaneous">
    <text evidence="9">The basic functional RuBisCO is composed of a large chain homodimer in a 'head-to-tail' conformation. In form I RuBisCO this homodimer is arranged in a barrel-like tetramer with the small subunits forming a tetrameric 'cap' on each end of the 'barrel'.</text>
</comment>
<feature type="domain" description="Ribulose bisphosphate carboxylase small subunit" evidence="11">
    <location>
        <begin position="57"/>
        <end position="165"/>
    </location>
</feature>
<comment type="subunit">
    <text evidence="9 10">Heterohexadecamer of 8 large and 8 small subunits.</text>
</comment>
<keyword evidence="3 9" id="KW-0113">Calvin cycle</keyword>
<keyword evidence="5" id="KW-0809">Transit peptide</keyword>
<dbReference type="GO" id="GO:0009507">
    <property type="term" value="C:chloroplast"/>
    <property type="evidence" value="ECO:0007669"/>
    <property type="project" value="UniProtKB-SubCell"/>
</dbReference>
<evidence type="ECO:0000256" key="6">
    <source>
        <dbReference type="ARBA" id="ARBA00023238"/>
    </source>
</evidence>
<evidence type="ECO:0000256" key="8">
    <source>
        <dbReference type="ARBA" id="ARBA00024184"/>
    </source>
</evidence>
<keyword evidence="1 9" id="KW-0150">Chloroplast</keyword>
<keyword evidence="6 9" id="KW-0601">Photorespiration</keyword>
<dbReference type="GO" id="GO:0016984">
    <property type="term" value="F:ribulose-bisphosphate carboxylase activity"/>
    <property type="evidence" value="ECO:0007669"/>
    <property type="project" value="UniProtKB-UniRule"/>
</dbReference>
<protein>
    <recommendedName>
        <fullName evidence="9">Ribulose bisphosphate carboxylase small subunit, chloroplastic</fullName>
        <shortName evidence="9">RuBisCO small subunit</shortName>
    </recommendedName>
</protein>
<evidence type="ECO:0000256" key="9">
    <source>
        <dbReference type="HAMAP-Rule" id="MF_00860"/>
    </source>
</evidence>
<name>A0A0H5ASB3_IPOBA</name>
<comment type="similarity">
    <text evidence="9 10">Belongs to the RuBisCO small chain family.</text>
</comment>
<dbReference type="SUPFAM" id="SSF55239">
    <property type="entry name" value="RuBisCO, small subunit"/>
    <property type="match status" value="1"/>
</dbReference>
<dbReference type="Pfam" id="PF00101">
    <property type="entry name" value="RuBisCO_small"/>
    <property type="match status" value="1"/>
</dbReference>
<dbReference type="InterPro" id="IPR036385">
    <property type="entry name" value="RuBisCO_ssu_sf"/>
</dbReference>
<dbReference type="HAMAP" id="MF_00859">
    <property type="entry name" value="RuBisCO_S_bact"/>
    <property type="match status" value="1"/>
</dbReference>
<evidence type="ECO:0000256" key="10">
    <source>
        <dbReference type="RuleBase" id="RU003627"/>
    </source>
</evidence>
<evidence type="ECO:0000313" key="12">
    <source>
        <dbReference type="EMBL" id="BAR91106.1"/>
    </source>
</evidence>
<dbReference type="PANTHER" id="PTHR31262:SF0">
    <property type="entry name" value="RIBULOSE BISPHOSPHATE CARBOXYLASE SMALL SUBUNIT, CHLOROPLASTIC 1"/>
    <property type="match status" value="1"/>
</dbReference>
<evidence type="ECO:0000256" key="3">
    <source>
        <dbReference type="ARBA" id="ARBA00022567"/>
    </source>
</evidence>
<dbReference type="Gene3D" id="3.30.190.10">
    <property type="entry name" value="Ribulose bisphosphate carboxylase, small subunit"/>
    <property type="match status" value="1"/>
</dbReference>
<evidence type="ECO:0000256" key="7">
    <source>
        <dbReference type="ARBA" id="ARBA00023300"/>
    </source>
</evidence>
<evidence type="ECO:0000256" key="2">
    <source>
        <dbReference type="ARBA" id="ARBA00022531"/>
    </source>
</evidence>
<dbReference type="EMBL" id="LC036585">
    <property type="protein sequence ID" value="BAR91106.1"/>
    <property type="molecule type" value="mRNA"/>
</dbReference>
<dbReference type="FunFam" id="3.30.190.10:FF:000001">
    <property type="entry name" value="Ribulose bisphosphate carboxylase small chain, chloroplastic"/>
    <property type="match status" value="1"/>
</dbReference>
<sequence length="167" mass="19218">MSSVFSSAPFGVGGSSFVGLKRTLLPSNYSVSWSRKTVSNGSKTLCMKTWNPIDNKRFETLSYLPPLSQESIAKEVDYIINKGWIPCLEFDQVGRQHRENSRMPGYYDGRYWTLWKLPMFGCTDSSQLLKEMEECKNTYPNAYIRCLAFDNVKKAQCMSFIIHKPRI</sequence>
<evidence type="ECO:0000256" key="5">
    <source>
        <dbReference type="ARBA" id="ARBA00022946"/>
    </source>
</evidence>
<evidence type="ECO:0000256" key="4">
    <source>
        <dbReference type="ARBA" id="ARBA00022640"/>
    </source>
</evidence>
<comment type="function">
    <text evidence="9 10">RuBisCO catalyzes two reactions: the carboxylation of D-ribulose 1,5-bisphosphate, the primary event in carbon dioxide fixation, as well as the oxidative fragmentation of the pentose substrate. Both reactions occur simultaneously and in competition at the same active site. Although the small subunit is not catalytic it is essential for maximal activity.</text>
</comment>
<dbReference type="GO" id="GO:0009853">
    <property type="term" value="P:photorespiration"/>
    <property type="evidence" value="ECO:0007669"/>
    <property type="project" value="UniProtKB-UniRule"/>
</dbReference>
<dbReference type="InterPro" id="IPR024681">
    <property type="entry name" value="RuBisCO_ssu"/>
</dbReference>
<accession>A0A0H5ASB3</accession>
<dbReference type="CDD" id="cd03527">
    <property type="entry name" value="RuBisCO_small"/>
    <property type="match status" value="1"/>
</dbReference>
<dbReference type="InterPro" id="IPR000894">
    <property type="entry name" value="RuBisCO_ssu_dom"/>
</dbReference>
<proteinExistence type="evidence at transcript level"/>
<gene>
    <name evidence="12" type="primary">rbcS2</name>
    <name evidence="9" type="synonym">RBCS</name>
</gene>
<evidence type="ECO:0000259" key="11">
    <source>
        <dbReference type="SMART" id="SM00961"/>
    </source>
</evidence>
<dbReference type="SMART" id="SM00961">
    <property type="entry name" value="RuBisCO_small"/>
    <property type="match status" value="1"/>
</dbReference>
<dbReference type="PRINTS" id="PR00152">
    <property type="entry name" value="RUBISCOSMALL"/>
</dbReference>
<dbReference type="GO" id="GO:0009506">
    <property type="term" value="C:plasmodesma"/>
    <property type="evidence" value="ECO:0007669"/>
    <property type="project" value="UniProtKB-SubCell"/>
</dbReference>
<keyword evidence="7 9" id="KW-0120">Carbon dioxide fixation</keyword>
<dbReference type="PANTHER" id="PTHR31262">
    <property type="entry name" value="RIBULOSE BISPHOSPHATE CARBOXYLASE SMALL CHAIN 1, CHLOROPLASTIC"/>
    <property type="match status" value="1"/>
</dbReference>
<dbReference type="GO" id="GO:0019253">
    <property type="term" value="P:reductive pentose-phosphate cycle"/>
    <property type="evidence" value="ECO:0007669"/>
    <property type="project" value="UniProtKB-UniRule"/>
</dbReference>
<dbReference type="AlphaFoldDB" id="A0A0H5ASB3"/>
<comment type="subcellular location">
    <subcellularLocation>
        <location evidence="8">Cell junction</location>
        <location evidence="8">Plasmodesma</location>
    </subcellularLocation>
    <subcellularLocation>
        <location evidence="9">Plastid</location>
        <location evidence="9">Chloroplast</location>
    </subcellularLocation>
</comment>
<organism evidence="12">
    <name type="scientific">Ipomoea batatas</name>
    <name type="common">Sweet potato</name>
    <name type="synonym">Convolvulus batatas</name>
    <dbReference type="NCBI Taxonomy" id="4120"/>
    <lineage>
        <taxon>Eukaryota</taxon>
        <taxon>Viridiplantae</taxon>
        <taxon>Streptophyta</taxon>
        <taxon>Embryophyta</taxon>
        <taxon>Tracheophyta</taxon>
        <taxon>Spermatophyta</taxon>
        <taxon>Magnoliopsida</taxon>
        <taxon>eudicotyledons</taxon>
        <taxon>Gunneridae</taxon>
        <taxon>Pentapetalae</taxon>
        <taxon>asterids</taxon>
        <taxon>lamiids</taxon>
        <taxon>Solanales</taxon>
        <taxon>Convolvulaceae</taxon>
        <taxon>Ipomoeeae</taxon>
        <taxon>Ipomoea</taxon>
    </lineage>
</organism>
<keyword evidence="4 9" id="KW-0934">Plastid</keyword>